<keyword evidence="1" id="KW-0175">Coiled coil</keyword>
<protein>
    <submittedName>
        <fullName evidence="3">CHAT domain-containing protein</fullName>
    </submittedName>
</protein>
<reference evidence="4" key="1">
    <citation type="journal article" date="2021" name="Science">
        <title>Hunting the eagle killer: A cyanobacterial neurotoxin causes vacuolar myelinopathy.</title>
        <authorList>
            <person name="Breinlinger S."/>
            <person name="Phillips T.J."/>
            <person name="Haram B.N."/>
            <person name="Mares J."/>
            <person name="Martinez Yerena J.A."/>
            <person name="Hrouzek P."/>
            <person name="Sobotka R."/>
            <person name="Henderson W.M."/>
            <person name="Schmieder P."/>
            <person name="Williams S.M."/>
            <person name="Lauderdale J.D."/>
            <person name="Wilde H.D."/>
            <person name="Gerrin W."/>
            <person name="Kust A."/>
            <person name="Washington J.W."/>
            <person name="Wagner C."/>
            <person name="Geier B."/>
            <person name="Liebeke M."/>
            <person name="Enke H."/>
            <person name="Niedermeyer T.H.J."/>
            <person name="Wilde S.B."/>
        </authorList>
    </citation>
    <scope>NUCLEOTIDE SEQUENCE [LARGE SCALE GENOMIC DNA]</scope>
    <source>
        <strain evidence="4">Thurmond2011</strain>
    </source>
</reference>
<dbReference type="Pfam" id="PF12770">
    <property type="entry name" value="CHAT"/>
    <property type="match status" value="1"/>
</dbReference>
<dbReference type="PANTHER" id="PTHR10098">
    <property type="entry name" value="RAPSYN-RELATED"/>
    <property type="match status" value="1"/>
</dbReference>
<feature type="coiled-coil region" evidence="1">
    <location>
        <begin position="764"/>
        <end position="826"/>
    </location>
</feature>
<dbReference type="RefSeq" id="WP_208340263.1">
    <property type="nucleotide sequence ID" value="NZ_CAWQFN010000640.1"/>
</dbReference>
<evidence type="ECO:0000256" key="1">
    <source>
        <dbReference type="SAM" id="Coils"/>
    </source>
</evidence>
<feature type="coiled-coil region" evidence="1">
    <location>
        <begin position="449"/>
        <end position="515"/>
    </location>
</feature>
<organism evidence="3 4">
    <name type="scientific">Aetokthonos hydrillicola Thurmond2011</name>
    <dbReference type="NCBI Taxonomy" id="2712845"/>
    <lineage>
        <taxon>Bacteria</taxon>
        <taxon>Bacillati</taxon>
        <taxon>Cyanobacteriota</taxon>
        <taxon>Cyanophyceae</taxon>
        <taxon>Nostocales</taxon>
        <taxon>Hapalosiphonaceae</taxon>
        <taxon>Aetokthonos</taxon>
    </lineage>
</organism>
<name>A0AAP5M7Z1_9CYAN</name>
<proteinExistence type="predicted"/>
<dbReference type="AlphaFoldDB" id="A0AAP5M7Z1"/>
<dbReference type="SUPFAM" id="SSF48452">
    <property type="entry name" value="TPR-like"/>
    <property type="match status" value="3"/>
</dbReference>
<sequence>MNKQHQQAYLDLISALLTCPSGQEAHILSSAKPDLIDMELVEVMEEVAAVYVEQGDQNTADFLTNVAHQIAEALNSLLADDQTQTGLINTSVDYSFFFAEMLQTAIQSDSDPEMLYPLLAANLDKLDDHCAQQLQAWPNANLTNFEPQEARKTVAAIGNISNLLLDFPLGNRASNLAIALVGCEVAANFFTRQTFPTQWAAIQINLGNVYKEQLRGERVENLEQAISCYQAALEIFTCEAFPYQWGLAQNNLGNVYLERIYGDRAQNLELAINSYNLALQARTRETMPQDWAQTQANLSSAYRNRIYGDRTQNLELAITACQEALQVLTPNDFPSQWAITKTNLGNAYQERILGNHSENIETAIAVYQDALQVRTREAFPEGWAEIQVNLGNAYRTRISGNRSENLEMAIAAYEEALQVYTYEALPQRWALTQINLGNAFQERIRNDRAENLEMAIAAYESALQVITHEEFPQYWVKIQINLGAAHQNRILGNRAENLENAIAAYQKALQVCTQDTFPQNWAEIQNNLANAYSERIKGEKAENLEMAIVAYKAALQVFTREAFPQDWAFIQTNLAAIYSERIREDRAKNLETAIAICQFALQVFTREAFPLDWARVQSNLAAAYYDKMSGNREQNLAAAMAACQSVLQIYSREVFPQDYTRTLFTLGLIYQESRQLQNAYTTFASAIESVEFQSSRITSGEPAKQKLASQWARHYWSMVEVCLELALSQPHYYAIAIEYVERSKARSLVELIATLNVYPKSDISENIIDELKRLRRQISAKQREMDIIVELEQLDETNRIYQQQLRQELHSLQQQLKQLLEEIERVDPNFSITQKVEPIRFDEIRQLPADNQTAIIEWYITGEAIFTFVITHQTEYPKVLRSSTKEKTALMDWIVVYISEYAENKDQWQQQLSERLHHLAQILHIDDVLSNLPKTCNQLILIPHLFLHLFPLHALPIDDDSCLLDRFPRGVRYAPSCQLLQLSQNQTQSDFTHLFAVQNPTEDLSYSDIEVQTIQHMFETQVQVLVKTAAKKEVIDKQQLRTAHCLHFSCHGYFNSDTPMLSALLMQGSLVAPGGTSHLSYSLSLPDGSAIDLSNCLTLVEIFSLSLSQCRLVTLSACETGFIDFRILSDEYIGLPSGFLVAGSPNVVSSLWMVNDLSTAFLMIKFYHNLQLGDAVAVALNQAQLWLRDVTKVELQKWLEENQLNLSPAVKISLKRRFQNLPDNNQPFRKPFLWAGFCAIGQ</sequence>
<dbReference type="EMBL" id="JAALHA020000001">
    <property type="protein sequence ID" value="MDR9893013.1"/>
    <property type="molecule type" value="Genomic_DNA"/>
</dbReference>
<evidence type="ECO:0000259" key="2">
    <source>
        <dbReference type="Pfam" id="PF12770"/>
    </source>
</evidence>
<comment type="caution">
    <text evidence="3">The sequence shown here is derived from an EMBL/GenBank/DDBJ whole genome shotgun (WGS) entry which is preliminary data.</text>
</comment>
<dbReference type="SMART" id="SM00028">
    <property type="entry name" value="TPR"/>
    <property type="match status" value="8"/>
</dbReference>
<gene>
    <name evidence="3" type="ORF">G7B40_000235</name>
</gene>
<dbReference type="InterPro" id="IPR019734">
    <property type="entry name" value="TPR_rpt"/>
</dbReference>
<dbReference type="Proteomes" id="UP000667802">
    <property type="component" value="Unassembled WGS sequence"/>
</dbReference>
<accession>A0AAP5M7Z1</accession>
<keyword evidence="4" id="KW-1185">Reference proteome</keyword>
<feature type="domain" description="CHAT" evidence="2">
    <location>
        <begin position="916"/>
        <end position="1242"/>
    </location>
</feature>
<dbReference type="InterPro" id="IPR024983">
    <property type="entry name" value="CHAT_dom"/>
</dbReference>
<dbReference type="PANTHER" id="PTHR10098:SF108">
    <property type="entry name" value="TETRATRICOPEPTIDE REPEAT PROTEIN 28"/>
    <property type="match status" value="1"/>
</dbReference>
<dbReference type="InterPro" id="IPR011990">
    <property type="entry name" value="TPR-like_helical_dom_sf"/>
</dbReference>
<evidence type="ECO:0000313" key="3">
    <source>
        <dbReference type="EMBL" id="MDR9893013.1"/>
    </source>
</evidence>
<evidence type="ECO:0000313" key="4">
    <source>
        <dbReference type="Proteomes" id="UP000667802"/>
    </source>
</evidence>
<dbReference type="Gene3D" id="1.25.40.10">
    <property type="entry name" value="Tetratricopeptide repeat domain"/>
    <property type="match status" value="5"/>
</dbReference>